<organism evidence="7 8">
    <name type="scientific">Inmirania thermothiophila</name>
    <dbReference type="NCBI Taxonomy" id="1750597"/>
    <lineage>
        <taxon>Bacteria</taxon>
        <taxon>Pseudomonadati</taxon>
        <taxon>Pseudomonadota</taxon>
        <taxon>Gammaproteobacteria</taxon>
        <taxon>Chromatiales</taxon>
        <taxon>Ectothiorhodospiraceae</taxon>
        <taxon>Inmirania</taxon>
    </lineage>
</organism>
<name>A0A3N1Y029_9GAMM</name>
<feature type="transmembrane region" description="Helical" evidence="5">
    <location>
        <begin position="123"/>
        <end position="143"/>
    </location>
</feature>
<keyword evidence="8" id="KW-1185">Reference proteome</keyword>
<keyword evidence="4 5" id="KW-0472">Membrane</keyword>
<gene>
    <name evidence="7" type="ORF">EDC57_1381</name>
</gene>
<feature type="transmembrane region" description="Helical" evidence="5">
    <location>
        <begin position="149"/>
        <end position="169"/>
    </location>
</feature>
<dbReference type="SUPFAM" id="SSF103481">
    <property type="entry name" value="Multidrug resistance efflux transporter EmrE"/>
    <property type="match status" value="2"/>
</dbReference>
<dbReference type="EMBL" id="RJVI01000002">
    <property type="protein sequence ID" value="ROR32186.1"/>
    <property type="molecule type" value="Genomic_DNA"/>
</dbReference>
<evidence type="ECO:0000256" key="2">
    <source>
        <dbReference type="ARBA" id="ARBA00022692"/>
    </source>
</evidence>
<feature type="domain" description="EamA" evidence="6">
    <location>
        <begin position="8"/>
        <end position="138"/>
    </location>
</feature>
<sequence length="303" mass="31081">MTGGQWGLLLLLSVLWGGSFFFVEVGLAAFPLLTLVVLRVGLAALALHLVLRLQGRPPPAHRRALAAYLGMGLLNNALPFSLIVWGQTQITGGLASILNATTPLFGVLVAHRLTRDERLRPHRLAGVAAGFLGVVLVVGPEALGGLDAHLLGELAVLAASLCYAFASLFGRRFHRLGIAPAAAAAGQVSASALLLAPLALVLERPWTLPAPPATAWAAVAGLALLSTALAFILYFRILASAGATNILLVTFLIPVTAILLGAAFLGEALAPHQLAGMAVIAAGLAVMDGRLLARLRAAAAGGA</sequence>
<evidence type="ECO:0000256" key="4">
    <source>
        <dbReference type="ARBA" id="ARBA00023136"/>
    </source>
</evidence>
<proteinExistence type="predicted"/>
<feature type="transmembrane region" description="Helical" evidence="5">
    <location>
        <begin position="181"/>
        <end position="202"/>
    </location>
</feature>
<evidence type="ECO:0000313" key="7">
    <source>
        <dbReference type="EMBL" id="ROR32186.1"/>
    </source>
</evidence>
<feature type="transmembrane region" description="Helical" evidence="5">
    <location>
        <begin position="65"/>
        <end position="84"/>
    </location>
</feature>
<feature type="transmembrane region" description="Helical" evidence="5">
    <location>
        <begin position="90"/>
        <end position="111"/>
    </location>
</feature>
<keyword evidence="3 5" id="KW-1133">Transmembrane helix</keyword>
<protein>
    <submittedName>
        <fullName evidence="7">Threonine/homoserine efflux transporter RhtA</fullName>
    </submittedName>
</protein>
<accession>A0A3N1Y029</accession>
<feature type="transmembrane region" description="Helical" evidence="5">
    <location>
        <begin position="246"/>
        <end position="264"/>
    </location>
</feature>
<feature type="transmembrane region" description="Helical" evidence="5">
    <location>
        <begin position="270"/>
        <end position="287"/>
    </location>
</feature>
<reference evidence="7 8" key="1">
    <citation type="submission" date="2018-11" db="EMBL/GenBank/DDBJ databases">
        <title>Genomic Encyclopedia of Type Strains, Phase IV (KMG-IV): sequencing the most valuable type-strain genomes for metagenomic binning, comparative biology and taxonomic classification.</title>
        <authorList>
            <person name="Goeker M."/>
        </authorList>
    </citation>
    <scope>NUCLEOTIDE SEQUENCE [LARGE SCALE GENOMIC DNA]</scope>
    <source>
        <strain evidence="7 8">DSM 100275</strain>
    </source>
</reference>
<dbReference type="GO" id="GO:0016020">
    <property type="term" value="C:membrane"/>
    <property type="evidence" value="ECO:0007669"/>
    <property type="project" value="UniProtKB-SubCell"/>
</dbReference>
<evidence type="ECO:0000256" key="3">
    <source>
        <dbReference type="ARBA" id="ARBA00022989"/>
    </source>
</evidence>
<evidence type="ECO:0000256" key="5">
    <source>
        <dbReference type="SAM" id="Phobius"/>
    </source>
</evidence>
<feature type="domain" description="EamA" evidence="6">
    <location>
        <begin position="151"/>
        <end position="286"/>
    </location>
</feature>
<dbReference type="InterPro" id="IPR000620">
    <property type="entry name" value="EamA_dom"/>
</dbReference>
<evidence type="ECO:0000313" key="8">
    <source>
        <dbReference type="Proteomes" id="UP000276634"/>
    </source>
</evidence>
<comment type="caution">
    <text evidence="7">The sequence shown here is derived from an EMBL/GenBank/DDBJ whole genome shotgun (WGS) entry which is preliminary data.</text>
</comment>
<evidence type="ECO:0000256" key="1">
    <source>
        <dbReference type="ARBA" id="ARBA00004141"/>
    </source>
</evidence>
<dbReference type="PANTHER" id="PTHR32322">
    <property type="entry name" value="INNER MEMBRANE TRANSPORTER"/>
    <property type="match status" value="1"/>
</dbReference>
<dbReference type="Proteomes" id="UP000276634">
    <property type="component" value="Unassembled WGS sequence"/>
</dbReference>
<dbReference type="AlphaFoldDB" id="A0A3N1Y029"/>
<keyword evidence="2 5" id="KW-0812">Transmembrane</keyword>
<feature type="transmembrane region" description="Helical" evidence="5">
    <location>
        <begin position="7"/>
        <end position="30"/>
    </location>
</feature>
<dbReference type="PANTHER" id="PTHR32322:SF9">
    <property type="entry name" value="AMINO-ACID METABOLITE EFFLUX PUMP-RELATED"/>
    <property type="match status" value="1"/>
</dbReference>
<feature type="transmembrane region" description="Helical" evidence="5">
    <location>
        <begin position="36"/>
        <end position="53"/>
    </location>
</feature>
<dbReference type="InterPro" id="IPR050638">
    <property type="entry name" value="AA-Vitamin_Transporters"/>
</dbReference>
<dbReference type="InterPro" id="IPR037185">
    <property type="entry name" value="EmrE-like"/>
</dbReference>
<comment type="subcellular location">
    <subcellularLocation>
        <location evidence="1">Membrane</location>
        <topology evidence="1">Multi-pass membrane protein</topology>
    </subcellularLocation>
</comment>
<dbReference type="Pfam" id="PF00892">
    <property type="entry name" value="EamA"/>
    <property type="match status" value="2"/>
</dbReference>
<evidence type="ECO:0000259" key="6">
    <source>
        <dbReference type="Pfam" id="PF00892"/>
    </source>
</evidence>
<feature type="transmembrane region" description="Helical" evidence="5">
    <location>
        <begin position="214"/>
        <end position="234"/>
    </location>
</feature>